<gene>
    <name evidence="5" type="ORF">SAMN06265374_1333</name>
</gene>
<protein>
    <submittedName>
        <fullName evidence="5">Propionyl-CoA synthetase</fullName>
    </submittedName>
</protein>
<comment type="similarity">
    <text evidence="1">Belongs to the ATP-dependent AMP-binding enzyme family.</text>
</comment>
<dbReference type="InterPro" id="IPR045851">
    <property type="entry name" value="AMP-bd_C_sf"/>
</dbReference>
<dbReference type="CDD" id="cd05967">
    <property type="entry name" value="PrpE"/>
    <property type="match status" value="1"/>
</dbReference>
<dbReference type="Pfam" id="PF16177">
    <property type="entry name" value="ACAS_N"/>
    <property type="match status" value="1"/>
</dbReference>
<dbReference type="PANTHER" id="PTHR43347">
    <property type="entry name" value="ACYL-COA SYNTHETASE"/>
    <property type="match status" value="1"/>
</dbReference>
<dbReference type="Gene3D" id="3.30.300.30">
    <property type="match status" value="1"/>
</dbReference>
<evidence type="ECO:0000259" key="4">
    <source>
        <dbReference type="Pfam" id="PF16177"/>
    </source>
</evidence>
<evidence type="ECO:0000259" key="3">
    <source>
        <dbReference type="Pfam" id="PF13193"/>
    </source>
</evidence>
<evidence type="ECO:0000313" key="5">
    <source>
        <dbReference type="EMBL" id="SMP11550.1"/>
    </source>
</evidence>
<evidence type="ECO:0000256" key="1">
    <source>
        <dbReference type="ARBA" id="ARBA00006432"/>
    </source>
</evidence>
<name>A0ABY1NJN9_9HYPH</name>
<dbReference type="InterPro" id="IPR020845">
    <property type="entry name" value="AMP-binding_CS"/>
</dbReference>
<evidence type="ECO:0000259" key="2">
    <source>
        <dbReference type="Pfam" id="PF00501"/>
    </source>
</evidence>
<comment type="caution">
    <text evidence="5">The sequence shown here is derived from an EMBL/GenBank/DDBJ whole genome shotgun (WGS) entry which is preliminary data.</text>
</comment>
<dbReference type="InterPro" id="IPR025110">
    <property type="entry name" value="AMP-bd_C"/>
</dbReference>
<accession>A0ABY1NJN9</accession>
<reference evidence="5 6" key="1">
    <citation type="submission" date="2017-05" db="EMBL/GenBank/DDBJ databases">
        <authorList>
            <person name="Varghese N."/>
            <person name="Submissions S."/>
        </authorList>
    </citation>
    <scope>NUCLEOTIDE SEQUENCE [LARGE SCALE GENOMIC DNA]</scope>
    <source>
        <strain evidence="5 6">DSM 15949</strain>
    </source>
</reference>
<dbReference type="InterPro" id="IPR032387">
    <property type="entry name" value="ACAS_N"/>
</dbReference>
<dbReference type="RefSeq" id="WP_155192014.1">
    <property type="nucleotide sequence ID" value="NZ_BAAAEA010000001.1"/>
</dbReference>
<dbReference type="Pfam" id="PF13193">
    <property type="entry name" value="AMP-binding_C"/>
    <property type="match status" value="1"/>
</dbReference>
<dbReference type="SUPFAM" id="SSF56801">
    <property type="entry name" value="Acetyl-CoA synthetase-like"/>
    <property type="match status" value="1"/>
</dbReference>
<organism evidence="5 6">
    <name type="scientific">Roseibium denhamense</name>
    <dbReference type="NCBI Taxonomy" id="76305"/>
    <lineage>
        <taxon>Bacteria</taxon>
        <taxon>Pseudomonadati</taxon>
        <taxon>Pseudomonadota</taxon>
        <taxon>Alphaproteobacteria</taxon>
        <taxon>Hyphomicrobiales</taxon>
        <taxon>Stappiaceae</taxon>
        <taxon>Roseibium</taxon>
    </lineage>
</organism>
<dbReference type="Proteomes" id="UP001157914">
    <property type="component" value="Unassembled WGS sequence"/>
</dbReference>
<dbReference type="InterPro" id="IPR000873">
    <property type="entry name" value="AMP-dep_synth/lig_dom"/>
</dbReference>
<feature type="domain" description="AMP-dependent synthetase/ligase" evidence="2">
    <location>
        <begin position="66"/>
        <end position="452"/>
    </location>
</feature>
<feature type="domain" description="AMP-binding enzyme C-terminal" evidence="3">
    <location>
        <begin position="516"/>
        <end position="594"/>
    </location>
</feature>
<feature type="domain" description="Acetyl-coenzyme A synthetase N-terminal" evidence="4">
    <location>
        <begin position="5"/>
        <end position="59"/>
    </location>
</feature>
<sequence>MASRYHDVYKGWKEDPLGFWKSAASEIDWVATSDKIFDPDQGQYGRWFPDWECNTCYNCLDRHVERGRPGQPALIYDSPITGRKQTFTYAELLEEVEGFAAVLQDQGLSKGDRAIIYMPMIPQAVMAMLACARLGVVHSVVFGGFAANELATRIDDATPKTIIAASCGIEPGRVIAYKPLIDQAIELSKHKPDSVLVVQREEQKAELQDGRDHDLGALQADAVAAGRKVSPVPVKATDPLYVLYTSGTTGQPKGVVRDNGGHMVALKWTMSNLYDVQPGEVFWAASDVGWVVGHSYICYAPLLHGCTTILFEGKPVGTPDAGVFWRVISEHNVVSLFTAPTAFRAIRKEDPKGELIKQYDLSTYRSLFLAGERADPETVNWAIDQLQVPVIDHWWQTETGWCIVGNPLGLGSLPVKPGSPTVPMPGYDVQVLDDAGHPLGPNTLGNIVVKLPLPPGTFPTLWNADKRFFDSYLAEFPGYYKTADAGVIDDDGYLSIMARTDDIINVAGHRLSTGGMEEVLATHPDVAECAVIGIADKLKGQLPCGFVVLKAGVERAHEDIEKELVKLVRERIGPVAAFKIAITVDRLPKTRSGKILRGTMRQIADGETYKMPATIDDPAILDEITEALKSHGISA</sequence>
<dbReference type="EMBL" id="FXTT01000001">
    <property type="protein sequence ID" value="SMP11550.1"/>
    <property type="molecule type" value="Genomic_DNA"/>
</dbReference>
<dbReference type="PANTHER" id="PTHR43347:SF3">
    <property type="entry name" value="ACYL-COA SYNTHETASE SHORT-CHAIN FAMILY MEMBER 3, MITOCHONDRIAL"/>
    <property type="match status" value="1"/>
</dbReference>
<evidence type="ECO:0000313" key="6">
    <source>
        <dbReference type="Proteomes" id="UP001157914"/>
    </source>
</evidence>
<dbReference type="Gene3D" id="3.40.50.12780">
    <property type="entry name" value="N-terminal domain of ligase-like"/>
    <property type="match status" value="1"/>
</dbReference>
<proteinExistence type="inferred from homology"/>
<dbReference type="PROSITE" id="PS00455">
    <property type="entry name" value="AMP_BINDING"/>
    <property type="match status" value="1"/>
</dbReference>
<dbReference type="Pfam" id="PF00501">
    <property type="entry name" value="AMP-binding"/>
    <property type="match status" value="1"/>
</dbReference>
<dbReference type="InterPro" id="IPR042099">
    <property type="entry name" value="ANL_N_sf"/>
</dbReference>
<keyword evidence="6" id="KW-1185">Reference proteome</keyword>